<dbReference type="InterPro" id="IPR018247">
    <property type="entry name" value="EF_Hand_1_Ca_BS"/>
</dbReference>
<feature type="domain" description="Dockerin" evidence="2">
    <location>
        <begin position="1812"/>
        <end position="1876"/>
    </location>
</feature>
<evidence type="ECO:0000313" key="3">
    <source>
        <dbReference type="EMBL" id="HIU35108.1"/>
    </source>
</evidence>
<name>A0A9D1ID97_9FIRM</name>
<accession>A0A9D1ID97</accession>
<evidence type="ECO:0000259" key="2">
    <source>
        <dbReference type="PROSITE" id="PS51766"/>
    </source>
</evidence>
<dbReference type="Gene3D" id="2.60.40.3630">
    <property type="match status" value="2"/>
</dbReference>
<evidence type="ECO:0000313" key="4">
    <source>
        <dbReference type="Proteomes" id="UP000824071"/>
    </source>
</evidence>
<sequence>MQVRGKQVLSVLLCALLLLLTATPALTAAAADAQIVITNEDGVEVTERLEVKEFESVKLGYTTSGDVPEGAYVTWESSQPLLAGVDANGEVHGYDFSKEAIVHQWLDENVRVLPLIGDSLADSILQNIEDQGIDLADPADIERLIKFVGDMGGSFGESLANSLRETLDSMNVEITATLHAADGSVLATDTVEVVVTQSTLDFASIYPTAVHITNKNSVPTTVAVGATVQLYGMCTPVRLEQGIKWTMGGTILDTESGKHATVSSDGLVTFTSVGEVTVRLNPESAAYAFVTDTITFNVVSREDLPVESFDITGETEMDEGETTQLAITNVQPAGAYTGDLVWTSADPTVAVVDQTGLVTGLDGGSSWTQLNRKTNVTASIGDVTRTVEIQVNKKLVGGTITDMEIVGPTTVPNNSSTAYTIDVTPPRLNDSDDVRREWGLTEPLTGAVVWATADAPADTSVATLTADGVLTPKGSGVITLHGRATYGETVLEKSVTVNAGNPITDFTLSLGGGFSDMLIGFQRERALEEGHTGYIDIGSIVPADYDAGLLDTVVWTTSDASVASVENGAVYGKDAGGGTMYHSKSVTITATIGGVSRSITFNVRGSSEIYRLTSADISGSDYVIKDFPRSYSVSFTPADTEVDEYYWGLPADDGTRPWVTATDDAYEDIQGGNQQNSLASVDNNGLVTGLAAGDTTLYAVGKKGWDTPGVHVGKVAEDTHAITVVELEPENITVTAPARTNYVEGETELDLTGMKVELRYNPEDVAQYYDTTGWSDSDFTVEVTDYTVSEINQSILDTQQYIIVSVTRAGRNYYGTFPVTLESKKLTDITLDPPRYAYSEGEYQLDLEGLTVTANYENAASEQVTDYTVDYSAFNPTLLDVEQQIPVTYTHAGRSATAYFPVIVYGTPVVSVDVGEYDGGWATGDVSLNLSATHPMNGVTYSYRTDTNTEWQEIAGDVFTVSTNSSETYYFKAVNSVGIESAETAGYTVRRDDVTPSFTLTPTVSELTNRSYTVEITGLATGISGVQRVTMNETDITAAPEAFTVEQNGSYTVTVTANNGLQFSQTVEIANIDKEAPTVTEVTLAHKNGGGFARLLETLTFGLFFNEEVELTAAAEDTGVAGLDRIEYRFYNDETEETTEWQTYSADAKPTQLPNFRGYAEVRAVDRAGNVSAVVTSDGYVLDGTAPTQVELTATYGETAYTDGAWVAGDVEIALESTAFSGIYEYQYRMDGGDWQPLAGNTFTAAEEGTHTYEFKAVSNAALESEPASLTVCIDRQKPVIRVTFDGTFGRWTASGAHFSFKTEEESLSGITYYYSDGTGWYDFDGADLYLTENTDAVYSFKAINGAGTESITSDSYHVMIDTTEPELRLTPAVTGPTCTPYDVAVEALVGPSGVESVEMDGADITDKPAVTVSENGNYLFTVTGGNGLRKTVLLVVDNFYEPSLEVTGIAFSEEPAATDETEFGRYYTAAPSFTVETAYNGTGDVQVQYRFVSADGEPLGDWTAYDEAQPPVLPASFSGYVEATASDTNGLTAETYRSAGVTVDAEAPTAPVVTASTADGAYASGTWTAKAVTMTLSSDAAAGIAAYRYRVDGGDWQTLAGSTLTVTESGAHTYEFTAVSNTGAQSAASEAFTVQIDSEKPFLQVGVTGTVNAQTASPVTFTLYVPNSLSGVTYFYTTGGAWEQLESNTLTLTEEMKATFRFKAVNAAGVESYESLSYLVHIEKEELKLITPKTDGSTAVSVDRSGAMVLLRGMTAGTTVDALRAQLQNEAIQIRVLRDGAALPGDALVGTGCVVQCVSTDDPSVVYDNATVLLLGDVDGDGRVLENDATAIRAAIFDASAIAAGVYTLAADLNGDGVIDGFDMLYVQQRMEATR</sequence>
<dbReference type="Gene3D" id="2.60.40.1080">
    <property type="match status" value="2"/>
</dbReference>
<feature type="chain" id="PRO_5038756370" evidence="1">
    <location>
        <begin position="28"/>
        <end position="1876"/>
    </location>
</feature>
<evidence type="ECO:0000256" key="1">
    <source>
        <dbReference type="SAM" id="SignalP"/>
    </source>
</evidence>
<dbReference type="CDD" id="cd14256">
    <property type="entry name" value="Dockerin_I"/>
    <property type="match status" value="1"/>
</dbReference>
<dbReference type="InterPro" id="IPR036439">
    <property type="entry name" value="Dockerin_dom_sf"/>
</dbReference>
<dbReference type="InterPro" id="IPR016134">
    <property type="entry name" value="Dockerin_dom"/>
</dbReference>
<dbReference type="PROSITE" id="PS51766">
    <property type="entry name" value="DOCKERIN"/>
    <property type="match status" value="1"/>
</dbReference>
<dbReference type="SUPFAM" id="SSF49373">
    <property type="entry name" value="Invasin/intimin cell-adhesion fragments"/>
    <property type="match status" value="1"/>
</dbReference>
<dbReference type="InterPro" id="IPR002105">
    <property type="entry name" value="Dockerin_1_rpt"/>
</dbReference>
<reference evidence="3" key="2">
    <citation type="journal article" date="2021" name="PeerJ">
        <title>Extensive microbial diversity within the chicken gut microbiome revealed by metagenomics and culture.</title>
        <authorList>
            <person name="Gilroy R."/>
            <person name="Ravi A."/>
            <person name="Getino M."/>
            <person name="Pursley I."/>
            <person name="Horton D.L."/>
            <person name="Alikhan N.F."/>
            <person name="Baker D."/>
            <person name="Gharbi K."/>
            <person name="Hall N."/>
            <person name="Watson M."/>
            <person name="Adriaenssens E.M."/>
            <person name="Foster-Nyarko E."/>
            <person name="Jarju S."/>
            <person name="Secka A."/>
            <person name="Antonio M."/>
            <person name="Oren A."/>
            <person name="Chaudhuri R.R."/>
            <person name="La Ragione R."/>
            <person name="Hildebrand F."/>
            <person name="Pallen M.J."/>
        </authorList>
    </citation>
    <scope>NUCLEOTIDE SEQUENCE</scope>
    <source>
        <strain evidence="3">ChiGjej1B1-19959</strain>
    </source>
</reference>
<dbReference type="SUPFAM" id="SSF63446">
    <property type="entry name" value="Type I dockerin domain"/>
    <property type="match status" value="1"/>
</dbReference>
<dbReference type="SMART" id="SM00635">
    <property type="entry name" value="BID_2"/>
    <property type="match status" value="1"/>
</dbReference>
<dbReference type="GO" id="GO:0004553">
    <property type="term" value="F:hydrolase activity, hydrolyzing O-glycosyl compounds"/>
    <property type="evidence" value="ECO:0007669"/>
    <property type="project" value="InterPro"/>
</dbReference>
<dbReference type="Proteomes" id="UP000824071">
    <property type="component" value="Unassembled WGS sequence"/>
</dbReference>
<proteinExistence type="predicted"/>
<gene>
    <name evidence="3" type="ORF">IAC53_00670</name>
</gene>
<protein>
    <submittedName>
        <fullName evidence="3">Ig-like domain-containing protein</fullName>
    </submittedName>
</protein>
<feature type="signal peptide" evidence="1">
    <location>
        <begin position="1"/>
        <end position="27"/>
    </location>
</feature>
<dbReference type="EMBL" id="DVMW01000006">
    <property type="protein sequence ID" value="HIU35108.1"/>
    <property type="molecule type" value="Genomic_DNA"/>
</dbReference>
<dbReference type="InterPro" id="IPR008964">
    <property type="entry name" value="Invasin/intimin_cell_adhesion"/>
</dbReference>
<reference evidence="3" key="1">
    <citation type="submission" date="2020-10" db="EMBL/GenBank/DDBJ databases">
        <authorList>
            <person name="Gilroy R."/>
        </authorList>
    </citation>
    <scope>NUCLEOTIDE SEQUENCE</scope>
    <source>
        <strain evidence="3">ChiGjej1B1-19959</strain>
    </source>
</reference>
<dbReference type="PROSITE" id="PS00018">
    <property type="entry name" value="EF_HAND_1"/>
    <property type="match status" value="1"/>
</dbReference>
<dbReference type="InterPro" id="IPR003343">
    <property type="entry name" value="Big_2"/>
</dbReference>
<organism evidence="3 4">
    <name type="scientific">Candidatus Fimenecus excrementigallinarum</name>
    <dbReference type="NCBI Taxonomy" id="2840816"/>
    <lineage>
        <taxon>Bacteria</taxon>
        <taxon>Bacillati</taxon>
        <taxon>Bacillota</taxon>
        <taxon>Clostridia</taxon>
        <taxon>Candidatus Fimenecus</taxon>
    </lineage>
</organism>
<dbReference type="GO" id="GO:0000272">
    <property type="term" value="P:polysaccharide catabolic process"/>
    <property type="evidence" value="ECO:0007669"/>
    <property type="project" value="InterPro"/>
</dbReference>
<dbReference type="Pfam" id="PF02368">
    <property type="entry name" value="Big_2"/>
    <property type="match status" value="1"/>
</dbReference>
<keyword evidence="1" id="KW-0732">Signal</keyword>
<dbReference type="Pfam" id="PF00404">
    <property type="entry name" value="Dockerin_1"/>
    <property type="match status" value="1"/>
</dbReference>
<comment type="caution">
    <text evidence="3">The sequence shown here is derived from an EMBL/GenBank/DDBJ whole genome shotgun (WGS) entry which is preliminary data.</text>
</comment>
<dbReference type="Gene3D" id="1.10.1330.10">
    <property type="entry name" value="Dockerin domain"/>
    <property type="match status" value="1"/>
</dbReference>